<dbReference type="SUPFAM" id="SSF50382">
    <property type="entry name" value="Agglutinin"/>
    <property type="match status" value="2"/>
</dbReference>
<dbReference type="InterPro" id="IPR053237">
    <property type="entry name" value="Natterin_C"/>
</dbReference>
<dbReference type="CDD" id="cd20216">
    <property type="entry name" value="PFM_HFR-2-like"/>
    <property type="match status" value="1"/>
</dbReference>
<feature type="region of interest" description="Disordered" evidence="1">
    <location>
        <begin position="463"/>
        <end position="482"/>
    </location>
</feature>
<dbReference type="RefSeq" id="XP_022155447.1">
    <property type="nucleotide sequence ID" value="XM_022299755.1"/>
</dbReference>
<reference evidence="4" key="1">
    <citation type="submission" date="2025-08" db="UniProtKB">
        <authorList>
            <consortium name="RefSeq"/>
        </authorList>
    </citation>
    <scope>IDENTIFICATION</scope>
    <source>
        <strain evidence="4">OHB3-1</strain>
    </source>
</reference>
<dbReference type="SUPFAM" id="SSF56973">
    <property type="entry name" value="Aerolisin/ETX pore-forming domain"/>
    <property type="match status" value="1"/>
</dbReference>
<dbReference type="Gene3D" id="2.80.10.50">
    <property type="match status" value="2"/>
</dbReference>
<dbReference type="KEGG" id="mcha:111022591"/>
<feature type="region of interest" description="Disordered" evidence="1">
    <location>
        <begin position="69"/>
        <end position="90"/>
    </location>
</feature>
<dbReference type="SMART" id="SM00791">
    <property type="entry name" value="Agglutinin"/>
    <property type="match status" value="2"/>
</dbReference>
<feature type="region of interest" description="Disordered" evidence="1">
    <location>
        <begin position="1"/>
        <end position="23"/>
    </location>
</feature>
<proteinExistence type="predicted"/>
<evidence type="ECO:0000256" key="1">
    <source>
        <dbReference type="SAM" id="MobiDB-lite"/>
    </source>
</evidence>
<evidence type="ECO:0000313" key="4">
    <source>
        <dbReference type="RefSeq" id="XP_022155447.1"/>
    </source>
</evidence>
<gene>
    <name evidence="4" type="primary">LOC111022591</name>
</gene>
<dbReference type="InterPro" id="IPR036242">
    <property type="entry name" value="Agglutinin_dom_sf"/>
</dbReference>
<dbReference type="PANTHER" id="PTHR39244">
    <property type="entry name" value="NATTERIN-4"/>
    <property type="match status" value="1"/>
</dbReference>
<protein>
    <submittedName>
        <fullName evidence="4">Uncharacterized protein LOC111022591</fullName>
    </submittedName>
</protein>
<dbReference type="Gene3D" id="2.170.15.10">
    <property type="entry name" value="Proaerolysin, chain A, domain 3"/>
    <property type="match status" value="1"/>
</dbReference>
<feature type="compositionally biased region" description="Acidic residues" evidence="1">
    <location>
        <begin position="1"/>
        <end position="12"/>
    </location>
</feature>
<dbReference type="AlphaFoldDB" id="A0A6J1DPD4"/>
<organism evidence="3 4">
    <name type="scientific">Momordica charantia</name>
    <name type="common">Bitter gourd</name>
    <name type="synonym">Balsam pear</name>
    <dbReference type="NCBI Taxonomy" id="3673"/>
    <lineage>
        <taxon>Eukaryota</taxon>
        <taxon>Viridiplantae</taxon>
        <taxon>Streptophyta</taxon>
        <taxon>Embryophyta</taxon>
        <taxon>Tracheophyta</taxon>
        <taxon>Spermatophyta</taxon>
        <taxon>Magnoliopsida</taxon>
        <taxon>eudicotyledons</taxon>
        <taxon>Gunneridae</taxon>
        <taxon>Pentapetalae</taxon>
        <taxon>rosids</taxon>
        <taxon>fabids</taxon>
        <taxon>Cucurbitales</taxon>
        <taxon>Cucurbitaceae</taxon>
        <taxon>Momordiceae</taxon>
        <taxon>Momordica</taxon>
    </lineage>
</organism>
<evidence type="ECO:0000313" key="3">
    <source>
        <dbReference type="Proteomes" id="UP000504603"/>
    </source>
</evidence>
<dbReference type="CDD" id="cd00257">
    <property type="entry name" value="beta-trefoil_FSCN-like"/>
    <property type="match status" value="1"/>
</dbReference>
<dbReference type="Pfam" id="PF07468">
    <property type="entry name" value="Agglutinin"/>
    <property type="match status" value="2"/>
</dbReference>
<feature type="compositionally biased region" description="Acidic residues" evidence="1">
    <location>
        <begin position="73"/>
        <end position="87"/>
    </location>
</feature>
<accession>A0A6J1DPD4</accession>
<feature type="compositionally biased region" description="Basic and acidic residues" evidence="1">
    <location>
        <begin position="464"/>
        <end position="479"/>
    </location>
</feature>
<dbReference type="Proteomes" id="UP000504603">
    <property type="component" value="Unplaced"/>
</dbReference>
<keyword evidence="3" id="KW-1185">Reference proteome</keyword>
<dbReference type="GeneID" id="111022591"/>
<dbReference type="OrthoDB" id="4948898at2759"/>
<name>A0A6J1DPD4_MOMCH</name>
<dbReference type="InterPro" id="IPR008998">
    <property type="entry name" value="Agglutinin"/>
</dbReference>
<feature type="domain" description="Agglutinin" evidence="2">
    <location>
        <begin position="89"/>
        <end position="230"/>
    </location>
</feature>
<feature type="domain" description="Agglutinin" evidence="2">
    <location>
        <begin position="244"/>
        <end position="375"/>
    </location>
</feature>
<sequence length="575" mass="65684">MNEDFSDGDDDDMKYNDPNYDYNEELKKYEKELDQRMKYANDQPFPMGDEEEQNDDGFVIDEAEQKLMKNDGGEEVAEESDKEEEETPNIIPKNFSLKSHRNNKYLRYTNDGENSDGLLRFSSKNIVGPYSKFAVRASKSHRGFVHIRSCYNNKFWIRHSANDNRIAAVANEEQEDDVSAPSCTLFQPIFIPEKNGCYIRHIQLDKYLSIDEQDNLVANIGLENVGEIDEKTVLFTAVDWDSIFVLPKYVAFKGNNGDFLETSGKYLKFSASSVEDPAVVFEVIAMEDGYIRIKHVRSGKYWRRDPNWIWCESIDTKRSDPNTLFWPVKVDNSIVALRSKGNNHFCRSLTADGKTDCLNAADSTITNPARLEVIEVVVARSIENVEYRVEDARVYGKKILTVSKGVAINKTEVADHVTMKFRYEKKVERMWSSSVSMTFGMAAKFTTKIPTVGSMKFELSFEQSSEKTREESEKEKSFEETSETITIAPMSKVKFGAVVSQGWCDIPFSYTQRDTLRDGTQVTHRFEDGIFTGVTTYDYKFETERLAIWDGENWSKTVVSSSGAVEEDDESSGSD</sequence>
<evidence type="ECO:0000259" key="2">
    <source>
        <dbReference type="SMART" id="SM00791"/>
    </source>
</evidence>
<dbReference type="PANTHER" id="PTHR39244:SF5">
    <property type="entry name" value="NATTERIN-3-LIKE"/>
    <property type="match status" value="1"/>
</dbReference>